<name>A0A2A9NBM7_9AGAR</name>
<feature type="region of interest" description="Disordered" evidence="1">
    <location>
        <begin position="88"/>
        <end position="112"/>
    </location>
</feature>
<dbReference type="InterPro" id="IPR057725">
    <property type="entry name" value="Ams2-SPT21_N"/>
</dbReference>
<evidence type="ECO:0000313" key="3">
    <source>
        <dbReference type="EMBL" id="PFH46724.1"/>
    </source>
</evidence>
<dbReference type="PANTHER" id="PTHR39147:SF1">
    <property type="entry name" value="PROTEIN SPT21"/>
    <property type="match status" value="1"/>
</dbReference>
<dbReference type="EMBL" id="KZ302164">
    <property type="protein sequence ID" value="PFH46724.1"/>
    <property type="molecule type" value="Genomic_DNA"/>
</dbReference>
<feature type="region of interest" description="Disordered" evidence="1">
    <location>
        <begin position="746"/>
        <end position="824"/>
    </location>
</feature>
<feature type="domain" description="Ams2/SPT21 N-terminal" evidence="2">
    <location>
        <begin position="3"/>
        <end position="86"/>
    </location>
</feature>
<feature type="compositionally biased region" description="Basic and acidic residues" evidence="1">
    <location>
        <begin position="696"/>
        <end position="705"/>
    </location>
</feature>
<dbReference type="PANTHER" id="PTHR39147">
    <property type="entry name" value="PROTEIN SPT21"/>
    <property type="match status" value="1"/>
</dbReference>
<dbReference type="InterPro" id="IPR042403">
    <property type="entry name" value="Spt21/Ams2"/>
</dbReference>
<protein>
    <recommendedName>
        <fullName evidence="2">Ams2/SPT21 N-terminal domain-containing protein</fullName>
    </recommendedName>
</protein>
<feature type="region of interest" description="Disordered" evidence="1">
    <location>
        <begin position="578"/>
        <end position="706"/>
    </location>
</feature>
<feature type="compositionally biased region" description="Basic residues" evidence="1">
    <location>
        <begin position="241"/>
        <end position="251"/>
    </location>
</feature>
<gene>
    <name evidence="3" type="ORF">AMATHDRAFT_7463</name>
</gene>
<organism evidence="3 4">
    <name type="scientific">Amanita thiersii Skay4041</name>
    <dbReference type="NCBI Taxonomy" id="703135"/>
    <lineage>
        <taxon>Eukaryota</taxon>
        <taxon>Fungi</taxon>
        <taxon>Dikarya</taxon>
        <taxon>Basidiomycota</taxon>
        <taxon>Agaricomycotina</taxon>
        <taxon>Agaricomycetes</taxon>
        <taxon>Agaricomycetidae</taxon>
        <taxon>Agaricales</taxon>
        <taxon>Pluteineae</taxon>
        <taxon>Amanitaceae</taxon>
        <taxon>Amanita</taxon>
    </lineage>
</organism>
<dbReference type="AlphaFoldDB" id="A0A2A9NBM7"/>
<feature type="compositionally biased region" description="Polar residues" evidence="1">
    <location>
        <begin position="88"/>
        <end position="101"/>
    </location>
</feature>
<dbReference type="Pfam" id="PF25823">
    <property type="entry name" value="Ams2-SPT21_N"/>
    <property type="match status" value="1"/>
</dbReference>
<feature type="compositionally biased region" description="Low complexity" evidence="1">
    <location>
        <begin position="218"/>
        <end position="236"/>
    </location>
</feature>
<dbReference type="Proteomes" id="UP000242287">
    <property type="component" value="Unassembled WGS sequence"/>
</dbReference>
<proteinExistence type="predicted"/>
<keyword evidence="4" id="KW-1185">Reference proteome</keyword>
<sequence>MASTSKLHLRILYTINSSPQYILARSHTLVPVIPVPQSIPVEASQLKYATVSLKTCLDTICRSSPELIQDNNRDYSVYVLDPLESNSAPAPMNISNSNANNKPHRAHDKQPDQPCGVAVGLGLMSWALLTDDSEGMVVTGTQIRLNTGQDALEVIFALRETVAMQRTSLSSTMRTWGLPPGFSSHTVHPSASTYLHSSASSIPNTISPSLTVGSLEPSGSQSTGTSFTASTSSLASIQNRNKTKSKAKKIPKPSTTPATESDKLMYSSETYIGPWKKKGRPRTLKDTKNASDTYEDSKASLGSVFEHKRLGASNNVKGADPTEETSAQVDVKLTIYPNQLQNPAGSLVSDTFAQPPYTTTDALQNDEETRSMIDFLTTIASNDALSAQNASLLAALSTIDSSTDNKEPNPALVNALRHLLSACVKQASQPMPIQPAHHPYTCNDTNNSTLDDDIVILDKENVDPLAFRKRNEKDVADFKINTPSSLTPEIYSETTKTTQSVLSQRGGTQANIAAGTGIKRKRTLSDFMDEKESERNREKIRERVRSERGEYRLSQSQTQKALALESRLSGLRHYPRLLTDESLPKPGTNSYYRTSHEAWSSPPRPKNMAGHTPSKKKRSVSSASSPSARACVSSPSRSTMGRESRKRYIVPEWARTNTSTRPRLSEEAKRALEEAEKKKAEKEAARKKAISTNKKLKYETSESKSKQVRRRASFEVPRLEPLAPVAAATNCPIFAASDTGLLPLSQSSSEQLTPPRSPTITGSLIVPQTPPQKRPMSMITPRTPERSSSSLFTPTPKARHSQASGGAGSPLFTPGNGSGPWQSPLGHKARNSMSPIQAIISGRYVDGADSWCGTGSDHEKGDSDADFPLNLPTASSDVEDETLTSSTVRVEHTDDDDIDKDKQFRIKQIWDGLPPSSPPPPTSPILSPQDDDDDAEVTDLPVPTSDIDESRDTEPEVDGGMRTGVDMFDSLFSTFMNPLEKTGSSNVDIFSPLGTEDKIKDENATELEASLEPIFQSGLADFDFTEFWESFKPMVEEHVGKSDVYDMGVSEDHGERAGTTSSLDHCKLAEDMHALFSGCLM</sequence>
<feature type="region of interest" description="Disordered" evidence="1">
    <location>
        <begin position="210"/>
        <end position="295"/>
    </location>
</feature>
<feature type="compositionally biased region" description="Low complexity" evidence="1">
    <location>
        <begin position="620"/>
        <end position="638"/>
    </location>
</feature>
<feature type="region of interest" description="Disordered" evidence="1">
    <location>
        <begin position="854"/>
        <end position="962"/>
    </location>
</feature>
<feature type="region of interest" description="Disordered" evidence="1">
    <location>
        <begin position="527"/>
        <end position="558"/>
    </location>
</feature>
<evidence type="ECO:0000259" key="2">
    <source>
        <dbReference type="Pfam" id="PF25823"/>
    </source>
</evidence>
<evidence type="ECO:0000256" key="1">
    <source>
        <dbReference type="SAM" id="MobiDB-lite"/>
    </source>
</evidence>
<evidence type="ECO:0000313" key="4">
    <source>
        <dbReference type="Proteomes" id="UP000242287"/>
    </source>
</evidence>
<accession>A0A2A9NBM7</accession>
<dbReference type="OrthoDB" id="3199820at2759"/>
<feature type="compositionally biased region" description="Basic and acidic residues" evidence="1">
    <location>
        <begin position="528"/>
        <end position="551"/>
    </location>
</feature>
<reference evidence="3 4" key="1">
    <citation type="submission" date="2014-02" db="EMBL/GenBank/DDBJ databases">
        <title>Transposable element dynamics among asymbiotic and ectomycorrhizal Amanita fungi.</title>
        <authorList>
            <consortium name="DOE Joint Genome Institute"/>
            <person name="Hess J."/>
            <person name="Skrede I."/>
            <person name="Wolfe B."/>
            <person name="LaButti K."/>
            <person name="Ohm R.A."/>
            <person name="Grigoriev I.V."/>
            <person name="Pringle A."/>
        </authorList>
    </citation>
    <scope>NUCLEOTIDE SEQUENCE [LARGE SCALE GENOMIC DNA]</scope>
    <source>
        <strain evidence="3 4">SKay4041</strain>
    </source>
</reference>
<feature type="compositionally biased region" description="Basic and acidic residues" evidence="1">
    <location>
        <begin position="663"/>
        <end position="686"/>
    </location>
</feature>